<protein>
    <submittedName>
        <fullName evidence="2">Uncharacterized protein</fullName>
    </submittedName>
</protein>
<organism evidence="2 5">
    <name type="scientific">Chryseobacterium culicis</name>
    <dbReference type="NCBI Taxonomy" id="680127"/>
    <lineage>
        <taxon>Bacteria</taxon>
        <taxon>Pseudomonadati</taxon>
        <taxon>Bacteroidota</taxon>
        <taxon>Flavobacteriia</taxon>
        <taxon>Flavobacteriales</taxon>
        <taxon>Weeksellaceae</taxon>
        <taxon>Chryseobacterium group</taxon>
        <taxon>Chryseobacterium</taxon>
    </lineage>
</organism>
<sequence>MDKNLKAIAYFLFIIMSCSINAQTNYSFDYKFLIKSSHSPINKSQFLINSENPKYIMYKYNDDISKLYDYENNEVIMLNHKTDPNKNIYNFISSHKLTSQNTFITDDIIVEKIGENKYLIQYSRIFENTNRKIKLKIKLKPWDKDLIRFYYSDLGDDIDKMLLSSLKEKLNGNYDFIIESYTIDYKNGFKVTNSIKNVEKINLKIALQN</sequence>
<evidence type="ECO:0000256" key="1">
    <source>
        <dbReference type="SAM" id="SignalP"/>
    </source>
</evidence>
<dbReference type="RefSeq" id="WP_105683124.1">
    <property type="nucleotide sequence ID" value="NZ_JBBGZD010000002.1"/>
</dbReference>
<reference evidence="4 5" key="1">
    <citation type="submission" date="2017-09" db="EMBL/GenBank/DDBJ databases">
        <title>Genomic, metabolic, and phenotypic characteristics of bacterial isolates from the natural microbiome of the model nematode Caenorhabditis elegans.</title>
        <authorList>
            <person name="Zimmermann J."/>
            <person name="Obeng N."/>
            <person name="Yang W."/>
            <person name="Obeng O."/>
            <person name="Kissoyan K."/>
            <person name="Pees B."/>
            <person name="Dirksen P."/>
            <person name="Hoppner M."/>
            <person name="Franke A."/>
            <person name="Rosenstiel P."/>
            <person name="Leippe M."/>
            <person name="Dierking K."/>
            <person name="Kaleta C."/>
            <person name="Schulenburg H."/>
        </authorList>
    </citation>
    <scope>NUCLEOTIDE SEQUENCE [LARGE SCALE GENOMIC DNA]</scope>
    <source>
        <strain evidence="2 5">MYb25</strain>
        <strain evidence="3 4">MYb44</strain>
    </source>
</reference>
<dbReference type="Proteomes" id="UP000238534">
    <property type="component" value="Unassembled WGS sequence"/>
</dbReference>
<gene>
    <name evidence="2" type="ORF">CQ022_14825</name>
    <name evidence="3" type="ORF">CQ033_13720</name>
</gene>
<dbReference type="EMBL" id="PCPH01000003">
    <property type="protein sequence ID" value="PRB89625.1"/>
    <property type="molecule type" value="Genomic_DNA"/>
</dbReference>
<comment type="caution">
    <text evidence="2">The sequence shown here is derived from an EMBL/GenBank/DDBJ whole genome shotgun (WGS) entry which is preliminary data.</text>
</comment>
<dbReference type="OrthoDB" id="1265299at2"/>
<accession>A0A2S9CSA2</accession>
<keyword evidence="4" id="KW-1185">Reference proteome</keyword>
<feature type="signal peptide" evidence="1">
    <location>
        <begin position="1"/>
        <end position="22"/>
    </location>
</feature>
<dbReference type="PROSITE" id="PS51257">
    <property type="entry name" value="PROKAR_LIPOPROTEIN"/>
    <property type="match status" value="1"/>
</dbReference>
<evidence type="ECO:0000313" key="2">
    <source>
        <dbReference type="EMBL" id="PRB83383.1"/>
    </source>
</evidence>
<dbReference type="EMBL" id="PCPP01000002">
    <property type="protein sequence ID" value="PRB83383.1"/>
    <property type="molecule type" value="Genomic_DNA"/>
</dbReference>
<name>A0A2S9CSA2_CHRCI</name>
<evidence type="ECO:0000313" key="5">
    <source>
        <dbReference type="Proteomes" id="UP000238534"/>
    </source>
</evidence>
<evidence type="ECO:0000313" key="3">
    <source>
        <dbReference type="EMBL" id="PRB89625.1"/>
    </source>
</evidence>
<evidence type="ECO:0000313" key="4">
    <source>
        <dbReference type="Proteomes" id="UP000238325"/>
    </source>
</evidence>
<feature type="chain" id="PRO_5015709396" evidence="1">
    <location>
        <begin position="23"/>
        <end position="209"/>
    </location>
</feature>
<dbReference type="Proteomes" id="UP000238325">
    <property type="component" value="Unassembled WGS sequence"/>
</dbReference>
<proteinExistence type="predicted"/>
<dbReference type="AlphaFoldDB" id="A0A2S9CSA2"/>
<keyword evidence="1" id="KW-0732">Signal</keyword>